<evidence type="ECO:0000256" key="1">
    <source>
        <dbReference type="SAM" id="Phobius"/>
    </source>
</evidence>
<dbReference type="OrthoDB" id="386307at2157"/>
<gene>
    <name evidence="2" type="ORF">NFRAN_1510</name>
</gene>
<keyword evidence="3" id="KW-1185">Reference proteome</keyword>
<sequence>MMSIFCLIKEFYTKNRNFINYNKNLVISAIITAIVDIVIVTLSALTFIENYLLISSISLVADFITFNSIFVILLYRDNIIKKERLRQDSMKFLTTLGVAEISYLITKFLTTYLFFQLIKFDSAQISISTTALAWICYIVISNILAKRTKILT</sequence>
<reference evidence="2 3" key="1">
    <citation type="submission" date="2019-02" db="EMBL/GenBank/DDBJ databases">
        <authorList>
            <person name="Lehtovirta-Morley E L."/>
        </authorList>
    </citation>
    <scope>NUCLEOTIDE SEQUENCE [LARGE SCALE GENOMIC DNA]</scope>
    <source>
        <strain evidence="2">NFRAN1</strain>
    </source>
</reference>
<feature type="transmembrane region" description="Helical" evidence="1">
    <location>
        <begin position="51"/>
        <end position="75"/>
    </location>
</feature>
<proteinExistence type="predicted"/>
<feature type="transmembrane region" description="Helical" evidence="1">
    <location>
        <begin position="124"/>
        <end position="145"/>
    </location>
</feature>
<dbReference type="GeneID" id="39420859"/>
<keyword evidence="1" id="KW-1133">Transmembrane helix</keyword>
<feature type="transmembrane region" description="Helical" evidence="1">
    <location>
        <begin position="96"/>
        <end position="118"/>
    </location>
</feature>
<dbReference type="AlphaFoldDB" id="A0A484IAH7"/>
<dbReference type="KEGG" id="nfn:NFRAN_1510"/>
<dbReference type="RefSeq" id="WP_145988040.1">
    <property type="nucleotide sequence ID" value="NZ_LR216287.1"/>
</dbReference>
<evidence type="ECO:0000313" key="3">
    <source>
        <dbReference type="Proteomes" id="UP000294299"/>
    </source>
</evidence>
<feature type="transmembrane region" description="Helical" evidence="1">
    <location>
        <begin position="21"/>
        <end position="45"/>
    </location>
</feature>
<organism evidence="2 3">
    <name type="scientific">Candidatus Nitrosocosmicus franklandianus</name>
    <dbReference type="NCBI Taxonomy" id="1798806"/>
    <lineage>
        <taxon>Archaea</taxon>
        <taxon>Nitrososphaerota</taxon>
        <taxon>Nitrososphaeria</taxon>
        <taxon>Nitrososphaerales</taxon>
        <taxon>Nitrososphaeraceae</taxon>
        <taxon>Candidatus Nitrosocosmicus</taxon>
    </lineage>
</organism>
<accession>A0A484IAH7</accession>
<protein>
    <recommendedName>
        <fullName evidence="4">GtrA-like protein</fullName>
    </recommendedName>
</protein>
<keyword evidence="1" id="KW-0812">Transmembrane</keyword>
<evidence type="ECO:0008006" key="4">
    <source>
        <dbReference type="Google" id="ProtNLM"/>
    </source>
</evidence>
<dbReference type="EMBL" id="LR216287">
    <property type="protein sequence ID" value="VFJ13832.1"/>
    <property type="molecule type" value="Genomic_DNA"/>
</dbReference>
<name>A0A484IAH7_9ARCH</name>
<evidence type="ECO:0000313" key="2">
    <source>
        <dbReference type="EMBL" id="VFJ13832.1"/>
    </source>
</evidence>
<dbReference type="Proteomes" id="UP000294299">
    <property type="component" value="Chromosome NFRAN"/>
</dbReference>
<keyword evidence="1" id="KW-0472">Membrane</keyword>